<feature type="transmembrane region" description="Helical" evidence="5">
    <location>
        <begin position="253"/>
        <end position="269"/>
    </location>
</feature>
<dbReference type="GO" id="GO:0005886">
    <property type="term" value="C:plasma membrane"/>
    <property type="evidence" value="ECO:0007669"/>
    <property type="project" value="TreeGrafter"/>
</dbReference>
<evidence type="ECO:0000256" key="2">
    <source>
        <dbReference type="ARBA" id="ARBA00012438"/>
    </source>
</evidence>
<feature type="transmembrane region" description="Helical" evidence="5">
    <location>
        <begin position="227"/>
        <end position="246"/>
    </location>
</feature>
<keyword evidence="5" id="KW-1133">Transmembrane helix</keyword>
<evidence type="ECO:0000256" key="4">
    <source>
        <dbReference type="ARBA" id="ARBA00022777"/>
    </source>
</evidence>
<dbReference type="CDD" id="cd00082">
    <property type="entry name" value="HisKA"/>
    <property type="match status" value="1"/>
</dbReference>
<proteinExistence type="predicted"/>
<dbReference type="InterPro" id="IPR036890">
    <property type="entry name" value="HATPase_C_sf"/>
</dbReference>
<evidence type="ECO:0000313" key="7">
    <source>
        <dbReference type="EMBL" id="TQV68233.1"/>
    </source>
</evidence>
<dbReference type="GO" id="GO:0000155">
    <property type="term" value="F:phosphorelay sensor kinase activity"/>
    <property type="evidence" value="ECO:0007669"/>
    <property type="project" value="InterPro"/>
</dbReference>
<feature type="transmembrane region" description="Helical" evidence="5">
    <location>
        <begin position="347"/>
        <end position="368"/>
    </location>
</feature>
<dbReference type="Gene3D" id="1.10.287.130">
    <property type="match status" value="1"/>
</dbReference>
<evidence type="ECO:0000313" key="8">
    <source>
        <dbReference type="Proteomes" id="UP000319732"/>
    </source>
</evidence>
<dbReference type="GO" id="GO:0009927">
    <property type="term" value="F:histidine phosphotransfer kinase activity"/>
    <property type="evidence" value="ECO:0007669"/>
    <property type="project" value="TreeGrafter"/>
</dbReference>
<comment type="catalytic activity">
    <reaction evidence="1">
        <text>ATP + protein L-histidine = ADP + protein N-phospho-L-histidine.</text>
        <dbReference type="EC" id="2.7.13.3"/>
    </reaction>
</comment>
<sequence length="699" mass="76627">MQPARILPRCWINQQLSEWPGRRCGLQSNWRRGPLSALATAILLLVLVPAAPAFAASGSDAGGGEAVVETLVETVVTHLSHALNPGTDLRCDEAAQRLETIAFSPTDGLIDYGFSPAQVLVKINLRNISAVAQERVIDLNSTFWQSITVCQIAAGAAPAELLRLHRDAPFGQRLIAYRNLVIPVVTDAGAEQTLLLAYRSGGTAQMKIDIYDRQAFFYRSVSETAQLMLFVGAAAFMVLYSFLNALKSATSVYIAYAVYVTTVVLYVIHMEGVSFQYLWPDSPRWNAVASAYLGLGAILFAVLFGVLFLDLRRRFPALFYLALAHMGVTLAALVIFSFGWQQVIKKWAFMISLAGGLLCCGFGVYSWIKGYREVRFYVLGWSILFAAGLLLTANHWLSGFMAVQVGYELTRWAVLVEIALFALALADQSSMVRRAYQHSLVREAELSASKARVTARLLESEKQRGNMLERLREQARYLATATHDMRQPLAAFKLSLANLAGDQPLEERQVAHMKQCVDYLDEVVEQTLEGELSRSGELLREDAAVDSVAERFELSDVLDNVAYIFGKEAAKKNIAFHYLGTSVVVEANPTTVMRIVSNLVSNAVKYTPAGRVVLGVRRRAGEACIEVWDTGPGIDARRLPALYRPLQQENSAAEGSGLGLAAVKALSESMRCTLTIHPKNAAAAVVGTHACLCLPRPVL</sequence>
<keyword evidence="4" id="KW-0418">Kinase</keyword>
<name>A0A545STC8_9GAMM</name>
<dbReference type="Pfam" id="PF07696">
    <property type="entry name" value="7TMR-DISMED2"/>
    <property type="match status" value="1"/>
</dbReference>
<dbReference type="EMBL" id="VHSG01000028">
    <property type="protein sequence ID" value="TQV68233.1"/>
    <property type="molecule type" value="Genomic_DNA"/>
</dbReference>
<feature type="transmembrane region" description="Helical" evidence="5">
    <location>
        <begin position="289"/>
        <end position="311"/>
    </location>
</feature>
<comment type="caution">
    <text evidence="7">The sequence shown here is derived from an EMBL/GenBank/DDBJ whole genome shotgun (WGS) entry which is preliminary data.</text>
</comment>
<evidence type="ECO:0000256" key="5">
    <source>
        <dbReference type="SAM" id="Phobius"/>
    </source>
</evidence>
<reference evidence="7 8" key="1">
    <citation type="submission" date="2019-06" db="EMBL/GenBank/DDBJ databases">
        <title>Whole genome sequence for Cellvibrionaceae sp. R142.</title>
        <authorList>
            <person name="Wang G."/>
        </authorList>
    </citation>
    <scope>NUCLEOTIDE SEQUENCE [LARGE SCALE GENOMIC DNA]</scope>
    <source>
        <strain evidence="7 8">R142</strain>
    </source>
</reference>
<keyword evidence="5" id="KW-0472">Membrane</keyword>
<dbReference type="PROSITE" id="PS50109">
    <property type="entry name" value="HIS_KIN"/>
    <property type="match status" value="1"/>
</dbReference>
<dbReference type="Gene3D" id="2.60.40.2380">
    <property type="match status" value="1"/>
</dbReference>
<dbReference type="Proteomes" id="UP000319732">
    <property type="component" value="Unassembled WGS sequence"/>
</dbReference>
<dbReference type="OrthoDB" id="9812260at2"/>
<dbReference type="SMART" id="SM00387">
    <property type="entry name" value="HATPase_c"/>
    <property type="match status" value="1"/>
</dbReference>
<evidence type="ECO:0000259" key="6">
    <source>
        <dbReference type="PROSITE" id="PS50109"/>
    </source>
</evidence>
<evidence type="ECO:0000256" key="3">
    <source>
        <dbReference type="ARBA" id="ARBA00022679"/>
    </source>
</evidence>
<dbReference type="InterPro" id="IPR003661">
    <property type="entry name" value="HisK_dim/P_dom"/>
</dbReference>
<keyword evidence="5" id="KW-0812">Transmembrane</keyword>
<dbReference type="AlphaFoldDB" id="A0A545STC8"/>
<feature type="transmembrane region" description="Helical" evidence="5">
    <location>
        <begin position="409"/>
        <end position="426"/>
    </location>
</feature>
<keyword evidence="8" id="KW-1185">Reference proteome</keyword>
<protein>
    <recommendedName>
        <fullName evidence="2">histidine kinase</fullName>
        <ecNumber evidence="2">2.7.13.3</ecNumber>
    </recommendedName>
</protein>
<keyword evidence="3" id="KW-0808">Transferase</keyword>
<dbReference type="InterPro" id="IPR011622">
    <property type="entry name" value="7TMR_DISM_rcpt_extracell_dom2"/>
</dbReference>
<dbReference type="InterPro" id="IPR005467">
    <property type="entry name" value="His_kinase_dom"/>
</dbReference>
<dbReference type="PANTHER" id="PTHR43047:SF9">
    <property type="entry name" value="HISTIDINE KINASE"/>
    <property type="match status" value="1"/>
</dbReference>
<dbReference type="SMART" id="SM00388">
    <property type="entry name" value="HisKA"/>
    <property type="match status" value="1"/>
</dbReference>
<dbReference type="InterPro" id="IPR036097">
    <property type="entry name" value="HisK_dim/P_sf"/>
</dbReference>
<dbReference type="InterPro" id="IPR011623">
    <property type="entry name" value="7TMR_DISM_rcpt_extracell_dom1"/>
</dbReference>
<evidence type="ECO:0000256" key="1">
    <source>
        <dbReference type="ARBA" id="ARBA00000085"/>
    </source>
</evidence>
<gene>
    <name evidence="7" type="ORF">FKG94_23325</name>
</gene>
<dbReference type="Gene3D" id="3.30.565.10">
    <property type="entry name" value="Histidine kinase-like ATPase, C-terminal domain"/>
    <property type="match status" value="1"/>
</dbReference>
<dbReference type="Pfam" id="PF07695">
    <property type="entry name" value="7TMR-DISM_7TM"/>
    <property type="match status" value="1"/>
</dbReference>
<dbReference type="Pfam" id="PF02518">
    <property type="entry name" value="HATPase_c"/>
    <property type="match status" value="1"/>
</dbReference>
<feature type="transmembrane region" description="Helical" evidence="5">
    <location>
        <begin position="318"/>
        <end position="341"/>
    </location>
</feature>
<feature type="domain" description="Histidine kinase" evidence="6">
    <location>
        <begin position="480"/>
        <end position="698"/>
    </location>
</feature>
<dbReference type="EC" id="2.7.13.3" evidence="2"/>
<feature type="transmembrane region" description="Helical" evidence="5">
    <location>
        <begin position="375"/>
        <end position="397"/>
    </location>
</feature>
<organism evidence="7 8">
    <name type="scientific">Exilibacterium tricleocarpae</name>
    <dbReference type="NCBI Taxonomy" id="2591008"/>
    <lineage>
        <taxon>Bacteria</taxon>
        <taxon>Pseudomonadati</taxon>
        <taxon>Pseudomonadota</taxon>
        <taxon>Gammaproteobacteria</taxon>
        <taxon>Cellvibrionales</taxon>
        <taxon>Cellvibrionaceae</taxon>
        <taxon>Exilibacterium</taxon>
    </lineage>
</organism>
<accession>A0A545STC8</accession>
<dbReference type="InterPro" id="IPR003594">
    <property type="entry name" value="HATPase_dom"/>
</dbReference>
<dbReference type="SUPFAM" id="SSF47384">
    <property type="entry name" value="Homodimeric domain of signal transducing histidine kinase"/>
    <property type="match status" value="1"/>
</dbReference>
<dbReference type="SUPFAM" id="SSF55874">
    <property type="entry name" value="ATPase domain of HSP90 chaperone/DNA topoisomerase II/histidine kinase"/>
    <property type="match status" value="1"/>
</dbReference>
<dbReference type="PANTHER" id="PTHR43047">
    <property type="entry name" value="TWO-COMPONENT HISTIDINE PROTEIN KINASE"/>
    <property type="match status" value="1"/>
</dbReference>